<dbReference type="RefSeq" id="WP_015851049.1">
    <property type="nucleotide sequence ID" value="NC_012881.1"/>
</dbReference>
<dbReference type="InterPro" id="IPR050706">
    <property type="entry name" value="Cyclic-di-GMP_PDE-like"/>
</dbReference>
<dbReference type="HOGENOM" id="CLU_660089_0_0_7"/>
<feature type="domain" description="EAL" evidence="1">
    <location>
        <begin position="1"/>
        <end position="258"/>
    </location>
</feature>
<reference evidence="2 3" key="1">
    <citation type="submission" date="2009-06" db="EMBL/GenBank/DDBJ databases">
        <title>Complete sequence of Desulfovibrio salexigens DSM 2638.</title>
        <authorList>
            <consortium name="US DOE Joint Genome Institute"/>
            <person name="Lucas S."/>
            <person name="Copeland A."/>
            <person name="Lapidus A."/>
            <person name="Glavina del Rio T."/>
            <person name="Tice H."/>
            <person name="Bruce D."/>
            <person name="Goodwin L."/>
            <person name="Pitluck S."/>
            <person name="Munk A.C."/>
            <person name="Brettin T."/>
            <person name="Detter J.C."/>
            <person name="Han C."/>
            <person name="Tapia R."/>
            <person name="Larimer F."/>
            <person name="Land M."/>
            <person name="Hauser L."/>
            <person name="Kyrpides N."/>
            <person name="Anderson I."/>
            <person name="Wall J.D."/>
            <person name="Arkin A.P."/>
            <person name="Dehal P."/>
            <person name="Chivian D."/>
            <person name="Giles B."/>
            <person name="Hazen T.C."/>
        </authorList>
    </citation>
    <scope>NUCLEOTIDE SEQUENCE [LARGE SCALE GENOMIC DNA]</scope>
    <source>
        <strain evidence="3">ATCC 14822 / DSM 2638 / NCIMB 8403 / VKM B-1763</strain>
    </source>
</reference>
<evidence type="ECO:0000313" key="2">
    <source>
        <dbReference type="EMBL" id="ACS79230.1"/>
    </source>
</evidence>
<gene>
    <name evidence="2" type="ordered locus">Desal_1167</name>
</gene>
<dbReference type="InterPro" id="IPR001633">
    <property type="entry name" value="EAL_dom"/>
</dbReference>
<dbReference type="GO" id="GO:0071111">
    <property type="term" value="F:cyclic-guanylate-specific phosphodiesterase activity"/>
    <property type="evidence" value="ECO:0007669"/>
    <property type="project" value="InterPro"/>
</dbReference>
<name>C6C167_MARSD</name>
<dbReference type="InterPro" id="IPR035919">
    <property type="entry name" value="EAL_sf"/>
</dbReference>
<dbReference type="Gene3D" id="3.20.20.450">
    <property type="entry name" value="EAL domain"/>
    <property type="match status" value="1"/>
</dbReference>
<dbReference type="SUPFAM" id="SSF141868">
    <property type="entry name" value="EAL domain-like"/>
    <property type="match status" value="1"/>
</dbReference>
<dbReference type="KEGG" id="dsa:Desal_1167"/>
<dbReference type="eggNOG" id="COG2200">
    <property type="taxonomic scope" value="Bacteria"/>
</dbReference>
<dbReference type="EMBL" id="CP001649">
    <property type="protein sequence ID" value="ACS79230.1"/>
    <property type="molecule type" value="Genomic_DNA"/>
</dbReference>
<dbReference type="AlphaFoldDB" id="C6C167"/>
<organism evidence="2 3">
    <name type="scientific">Maridesulfovibrio salexigens (strain ATCC 14822 / DSM 2638 / NCIMB 8403 / VKM B-1763)</name>
    <name type="common">Desulfovibrio salexigens</name>
    <dbReference type="NCBI Taxonomy" id="526222"/>
    <lineage>
        <taxon>Bacteria</taxon>
        <taxon>Pseudomonadati</taxon>
        <taxon>Thermodesulfobacteriota</taxon>
        <taxon>Desulfovibrionia</taxon>
        <taxon>Desulfovibrionales</taxon>
        <taxon>Desulfovibrionaceae</taxon>
        <taxon>Maridesulfovibrio</taxon>
    </lineage>
</organism>
<accession>C6C167</accession>
<dbReference type="PANTHER" id="PTHR33121:SF76">
    <property type="entry name" value="SIGNALING PROTEIN"/>
    <property type="match status" value="1"/>
</dbReference>
<proteinExistence type="predicted"/>
<dbReference type="PROSITE" id="PS50883">
    <property type="entry name" value="EAL"/>
    <property type="match status" value="1"/>
</dbReference>
<protein>
    <submittedName>
        <fullName evidence="2">Diguanylate phosphodiesterase</fullName>
    </submittedName>
</protein>
<dbReference type="STRING" id="526222.Desal_1167"/>
<dbReference type="Pfam" id="PF00563">
    <property type="entry name" value="EAL"/>
    <property type="match status" value="1"/>
</dbReference>
<sequence length="416" mass="46803">MEGDIKSCITAISKVVTEDGITILFQPVVSLLSRAVVGFEAFARGVDEKGETIASPGCLFNSSLPIQAQLKVEEMCLKKGFEAYKPLSEKYWDMVLFLNINCGIYSHEESKGSSPHLLAKTFNYSPRMIVFEMDAGQLKGNPPLEMIHSVRDMGYRLSVDNIVPSMDWMDFLHIIKPDFVKFDRRFYEGIENSQRIKKKVNSVARLFSYCSVLPVAKGVETEAEAIALMQSGFYLQQGYFYSDSTDDEGNKDLFKDKVNRISRSVNGDMKIKSENSREKFRDSHLLLKSTMTRLQQGGDGDMNRILEELVKKNDSVVSVYILDSSGKQRSKRLAGRASDPFGLRVMPSAVGSDHSCQDYFTYLNSGFEKTAGVRSPDALHSDGYNYLAGFYYKEGSRRGRILVLEYVDSTPDDTND</sequence>
<dbReference type="SMART" id="SM00052">
    <property type="entry name" value="EAL"/>
    <property type="match status" value="1"/>
</dbReference>
<dbReference type="Proteomes" id="UP000002601">
    <property type="component" value="Chromosome"/>
</dbReference>
<evidence type="ECO:0000313" key="3">
    <source>
        <dbReference type="Proteomes" id="UP000002601"/>
    </source>
</evidence>
<dbReference type="CDD" id="cd01948">
    <property type="entry name" value="EAL"/>
    <property type="match status" value="1"/>
</dbReference>
<keyword evidence="3" id="KW-1185">Reference proteome</keyword>
<evidence type="ECO:0000259" key="1">
    <source>
        <dbReference type="PROSITE" id="PS50883"/>
    </source>
</evidence>
<dbReference type="PANTHER" id="PTHR33121">
    <property type="entry name" value="CYCLIC DI-GMP PHOSPHODIESTERASE PDEF"/>
    <property type="match status" value="1"/>
</dbReference>
<dbReference type="OrthoDB" id="5452627at2"/>